<dbReference type="AlphaFoldDB" id="A0A177C0B9"/>
<sequence>MHVPSPSVASGAKVGMWLTLTRVSGAAAGLREDVLRLAGLRDWLFRTAPSAT</sequence>
<evidence type="ECO:0000313" key="1">
    <source>
        <dbReference type="EMBL" id="OAG00681.1"/>
    </source>
</evidence>
<dbReference type="InParanoid" id="A0A177C0B9"/>
<dbReference type="EMBL" id="KV441559">
    <property type="protein sequence ID" value="OAG00681.1"/>
    <property type="molecule type" value="Genomic_DNA"/>
</dbReference>
<keyword evidence="2" id="KW-1185">Reference proteome</keyword>
<evidence type="ECO:0000313" key="2">
    <source>
        <dbReference type="Proteomes" id="UP000077069"/>
    </source>
</evidence>
<dbReference type="GeneID" id="28762957"/>
<dbReference type="Proteomes" id="UP000077069">
    <property type="component" value="Unassembled WGS sequence"/>
</dbReference>
<dbReference type="RefSeq" id="XP_018031046.1">
    <property type="nucleotide sequence ID" value="XM_018179471.1"/>
</dbReference>
<gene>
    <name evidence="1" type="ORF">CC84DRAFT_1168739</name>
</gene>
<protein>
    <submittedName>
        <fullName evidence="1">Uncharacterized protein</fullName>
    </submittedName>
</protein>
<organism evidence="1 2">
    <name type="scientific">Paraphaeosphaeria sporulosa</name>
    <dbReference type="NCBI Taxonomy" id="1460663"/>
    <lineage>
        <taxon>Eukaryota</taxon>
        <taxon>Fungi</taxon>
        <taxon>Dikarya</taxon>
        <taxon>Ascomycota</taxon>
        <taxon>Pezizomycotina</taxon>
        <taxon>Dothideomycetes</taxon>
        <taxon>Pleosporomycetidae</taxon>
        <taxon>Pleosporales</taxon>
        <taxon>Massarineae</taxon>
        <taxon>Didymosphaeriaceae</taxon>
        <taxon>Paraphaeosphaeria</taxon>
    </lineage>
</organism>
<accession>A0A177C0B9</accession>
<name>A0A177C0B9_9PLEO</name>
<reference evidence="1 2" key="1">
    <citation type="submission" date="2016-05" db="EMBL/GenBank/DDBJ databases">
        <title>Comparative analysis of secretome profiles of manganese(II)-oxidizing ascomycete fungi.</title>
        <authorList>
            <consortium name="DOE Joint Genome Institute"/>
            <person name="Zeiner C.A."/>
            <person name="Purvine S.O."/>
            <person name="Zink E.M."/>
            <person name="Wu S."/>
            <person name="Pasa-Tolic L."/>
            <person name="Chaput D.L."/>
            <person name="Haridas S."/>
            <person name="Grigoriev I.V."/>
            <person name="Santelli C.M."/>
            <person name="Hansel C.M."/>
        </authorList>
    </citation>
    <scope>NUCLEOTIDE SEQUENCE [LARGE SCALE GENOMIC DNA]</scope>
    <source>
        <strain evidence="1 2">AP3s5-JAC2a</strain>
    </source>
</reference>
<proteinExistence type="predicted"/>